<dbReference type="SUPFAM" id="SSF88697">
    <property type="entry name" value="PUA domain-like"/>
    <property type="match status" value="1"/>
</dbReference>
<dbReference type="InterPro" id="IPR046336">
    <property type="entry name" value="Lon_prtase_N_sf"/>
</dbReference>
<name>A0ABP8JXT9_9MICO</name>
<dbReference type="SMART" id="SM00464">
    <property type="entry name" value="LON"/>
    <property type="match status" value="1"/>
</dbReference>
<dbReference type="InterPro" id="IPR015947">
    <property type="entry name" value="PUA-like_sf"/>
</dbReference>
<dbReference type="InterPro" id="IPR003111">
    <property type="entry name" value="Lon_prtase_N"/>
</dbReference>
<evidence type="ECO:0000259" key="1">
    <source>
        <dbReference type="PROSITE" id="PS51787"/>
    </source>
</evidence>
<dbReference type="Gene3D" id="2.30.130.40">
    <property type="entry name" value="LON domain-like"/>
    <property type="match status" value="1"/>
</dbReference>
<dbReference type="Gene3D" id="1.20.58.1480">
    <property type="match status" value="1"/>
</dbReference>
<protein>
    <submittedName>
        <fullName evidence="2">LON peptidase substrate-binding domain-containing protein</fullName>
    </submittedName>
</protein>
<dbReference type="PANTHER" id="PTHR46732">
    <property type="entry name" value="ATP-DEPENDENT PROTEASE LA (LON) DOMAIN PROTEIN"/>
    <property type="match status" value="1"/>
</dbReference>
<dbReference type="PROSITE" id="PS51787">
    <property type="entry name" value="LON_N"/>
    <property type="match status" value="1"/>
</dbReference>
<gene>
    <name evidence="2" type="ORF">GCM10023153_21160</name>
</gene>
<dbReference type="Pfam" id="PF02190">
    <property type="entry name" value="LON_substr_bdg"/>
    <property type="match status" value="1"/>
</dbReference>
<keyword evidence="3" id="KW-1185">Reference proteome</keyword>
<organism evidence="2 3">
    <name type="scientific">Ornithinibacter aureus</name>
    <dbReference type="NCBI Taxonomy" id="622664"/>
    <lineage>
        <taxon>Bacteria</taxon>
        <taxon>Bacillati</taxon>
        <taxon>Actinomycetota</taxon>
        <taxon>Actinomycetes</taxon>
        <taxon>Micrococcales</taxon>
        <taxon>Intrasporangiaceae</taxon>
        <taxon>Ornithinibacter</taxon>
    </lineage>
</organism>
<dbReference type="Proteomes" id="UP001500390">
    <property type="component" value="Unassembled WGS sequence"/>
</dbReference>
<proteinExistence type="predicted"/>
<evidence type="ECO:0000313" key="3">
    <source>
        <dbReference type="Proteomes" id="UP001500390"/>
    </source>
</evidence>
<feature type="domain" description="Lon N-terminal" evidence="1">
    <location>
        <begin position="1"/>
        <end position="205"/>
    </location>
</feature>
<dbReference type="RefSeq" id="WP_159902389.1">
    <property type="nucleotide sequence ID" value="NZ_BAABFX010000028.1"/>
</dbReference>
<evidence type="ECO:0000313" key="2">
    <source>
        <dbReference type="EMBL" id="GAA4397355.1"/>
    </source>
</evidence>
<reference evidence="3" key="1">
    <citation type="journal article" date="2019" name="Int. J. Syst. Evol. Microbiol.">
        <title>The Global Catalogue of Microorganisms (GCM) 10K type strain sequencing project: providing services to taxonomists for standard genome sequencing and annotation.</title>
        <authorList>
            <consortium name="The Broad Institute Genomics Platform"/>
            <consortium name="The Broad Institute Genome Sequencing Center for Infectious Disease"/>
            <person name="Wu L."/>
            <person name="Ma J."/>
        </authorList>
    </citation>
    <scope>NUCLEOTIDE SEQUENCE [LARGE SCALE GENOMIC DNA]</scope>
    <source>
        <strain evidence="3">JCM 17738</strain>
    </source>
</reference>
<comment type="caution">
    <text evidence="2">The sequence shown here is derived from an EMBL/GenBank/DDBJ whole genome shotgun (WGS) entry which is preliminary data.</text>
</comment>
<accession>A0ABP8JXT9</accession>
<dbReference type="EMBL" id="BAABFX010000028">
    <property type="protein sequence ID" value="GAA4397355.1"/>
    <property type="molecule type" value="Genomic_DNA"/>
</dbReference>
<dbReference type="PANTHER" id="PTHR46732:SF8">
    <property type="entry name" value="ATP-DEPENDENT PROTEASE LA (LON) DOMAIN PROTEIN"/>
    <property type="match status" value="1"/>
</dbReference>
<sequence length="226" mass="24079">MATLPLFPLGTVLLPGARLPLQLFEPRYLDLAHALAELPDGERCFGVTLIRSGREVGADAVADLYEIGCEARVDAMALAESPIGTVVHLVATGVRRYRLDSLDPDAGTSWTTGHVTFLGEPLPGQPGHGDDPVVADLAERARGEHAAYLRDLGAEAVDIEAPAGQLAYRLVEAMVLDPSDRQRVLDGGDPATRLRTVLALLRRERAIVGRFGAVPTPPMPIGPSLN</sequence>